<evidence type="ECO:0000313" key="2">
    <source>
        <dbReference type="EMBL" id="CAD9378110.1"/>
    </source>
</evidence>
<dbReference type="AlphaFoldDB" id="A0A7S2AUW5"/>
<organism evidence="2">
    <name type="scientific">Octactis speculum</name>
    <dbReference type="NCBI Taxonomy" id="3111310"/>
    <lineage>
        <taxon>Eukaryota</taxon>
        <taxon>Sar</taxon>
        <taxon>Stramenopiles</taxon>
        <taxon>Ochrophyta</taxon>
        <taxon>Dictyochophyceae</taxon>
        <taxon>Dictyochales</taxon>
        <taxon>Dictyochaceae</taxon>
        <taxon>Octactis</taxon>
    </lineage>
</organism>
<sequence>MAPYALETSVKLQGQVFLEFSHAYSSQEPIQGSALLRHAGPLSLNMILRSNATREMFASFDECLLAHLELQNLRGVLESGLLPKAGLRGSEGRGQGQGGFECVSK</sequence>
<proteinExistence type="predicted"/>
<accession>A0A7S2AUW5</accession>
<evidence type="ECO:0000256" key="1">
    <source>
        <dbReference type="SAM" id="MobiDB-lite"/>
    </source>
</evidence>
<gene>
    <name evidence="2" type="ORF">DSPE1174_LOCUS3439</name>
</gene>
<reference evidence="2" key="1">
    <citation type="submission" date="2021-01" db="EMBL/GenBank/DDBJ databases">
        <authorList>
            <person name="Corre E."/>
            <person name="Pelletier E."/>
            <person name="Niang G."/>
            <person name="Scheremetjew M."/>
            <person name="Finn R."/>
            <person name="Kale V."/>
            <person name="Holt S."/>
            <person name="Cochrane G."/>
            <person name="Meng A."/>
            <person name="Brown T."/>
            <person name="Cohen L."/>
        </authorList>
    </citation>
    <scope>NUCLEOTIDE SEQUENCE</scope>
    <source>
        <strain evidence="2">CCMP1381</strain>
    </source>
</reference>
<protein>
    <submittedName>
        <fullName evidence="2">Uncharacterized protein</fullName>
    </submittedName>
</protein>
<dbReference type="EMBL" id="HBGS01006526">
    <property type="protein sequence ID" value="CAD9378110.1"/>
    <property type="molecule type" value="Transcribed_RNA"/>
</dbReference>
<name>A0A7S2AUW5_9STRA</name>
<feature type="region of interest" description="Disordered" evidence="1">
    <location>
        <begin position="86"/>
        <end position="105"/>
    </location>
</feature>